<dbReference type="GO" id="GO:0035838">
    <property type="term" value="C:growing cell tip"/>
    <property type="evidence" value="ECO:0007669"/>
    <property type="project" value="TreeGrafter"/>
</dbReference>
<feature type="transmembrane region" description="Helical" evidence="1">
    <location>
        <begin position="104"/>
        <end position="123"/>
    </location>
</feature>
<protein>
    <recommendedName>
        <fullName evidence="4">Pali-domain-containing protein</fullName>
    </recommendedName>
</protein>
<dbReference type="PANTHER" id="PTHR28013:SF4">
    <property type="entry name" value="MARVEL DOMAIN-CONTAINING PROTEIN"/>
    <property type="match status" value="1"/>
</dbReference>
<dbReference type="Pfam" id="PF06687">
    <property type="entry name" value="SUR7"/>
    <property type="match status" value="1"/>
</dbReference>
<keyword evidence="3" id="KW-1185">Reference proteome</keyword>
<organism evidence="2 3">
    <name type="scientific">Agrocybe pediades</name>
    <dbReference type="NCBI Taxonomy" id="84607"/>
    <lineage>
        <taxon>Eukaryota</taxon>
        <taxon>Fungi</taxon>
        <taxon>Dikarya</taxon>
        <taxon>Basidiomycota</taxon>
        <taxon>Agaricomycotina</taxon>
        <taxon>Agaricomycetes</taxon>
        <taxon>Agaricomycetidae</taxon>
        <taxon>Agaricales</taxon>
        <taxon>Agaricineae</taxon>
        <taxon>Strophariaceae</taxon>
        <taxon>Agrocybe</taxon>
    </lineage>
</organism>
<dbReference type="AlphaFoldDB" id="A0A8H4VJV1"/>
<dbReference type="EMBL" id="JAACJL010000057">
    <property type="protein sequence ID" value="KAF4612312.1"/>
    <property type="molecule type" value="Genomic_DNA"/>
</dbReference>
<keyword evidence="1" id="KW-1133">Transmembrane helix</keyword>
<reference evidence="2 3" key="1">
    <citation type="submission" date="2019-12" db="EMBL/GenBank/DDBJ databases">
        <authorList>
            <person name="Floudas D."/>
            <person name="Bentzer J."/>
            <person name="Ahren D."/>
            <person name="Johansson T."/>
            <person name="Persson P."/>
            <person name="Tunlid A."/>
        </authorList>
    </citation>
    <scope>NUCLEOTIDE SEQUENCE [LARGE SCALE GENOMIC DNA]</scope>
    <source>
        <strain evidence="2 3">CBS 102.39</strain>
    </source>
</reference>
<evidence type="ECO:0000313" key="3">
    <source>
        <dbReference type="Proteomes" id="UP000521872"/>
    </source>
</evidence>
<dbReference type="GO" id="GO:0032153">
    <property type="term" value="C:cell division site"/>
    <property type="evidence" value="ECO:0007669"/>
    <property type="project" value="TreeGrafter"/>
</dbReference>
<feature type="transmembrane region" description="Helical" evidence="1">
    <location>
        <begin position="129"/>
        <end position="151"/>
    </location>
</feature>
<gene>
    <name evidence="2" type="ORF">D9613_003700</name>
</gene>
<feature type="transmembrane region" description="Helical" evidence="1">
    <location>
        <begin position="6"/>
        <end position="27"/>
    </location>
</feature>
<keyword evidence="1" id="KW-0812">Transmembrane</keyword>
<dbReference type="GO" id="GO:0005886">
    <property type="term" value="C:plasma membrane"/>
    <property type="evidence" value="ECO:0007669"/>
    <property type="project" value="InterPro"/>
</dbReference>
<dbReference type="PANTHER" id="PTHR28013">
    <property type="entry name" value="PROTEIN DCV1-RELATED"/>
    <property type="match status" value="1"/>
</dbReference>
<evidence type="ECO:0000256" key="1">
    <source>
        <dbReference type="SAM" id="Phobius"/>
    </source>
</evidence>
<sequence length="206" mass="22302">MSRIFCIPGIVFLAIAFTFHLLVSISLPSFRTIDIVRINVGLSNNFESVDLGNIRLGIWTYCVYGEPNGNNICAPAGLGYSVPLGPAGGEIQSSWTKGLAMHPLATAFTFVALLLSLSTHLTVTLLASLVSFFAALLTLIAFSIDIALLLLTRDAINEDFPSGITNFIHTNTEAGKHKIPIILGVQPVSNSCFDVMSKRALEEWLY</sequence>
<comment type="caution">
    <text evidence="2">The sequence shown here is derived from an EMBL/GenBank/DDBJ whole genome shotgun (WGS) entry which is preliminary data.</text>
</comment>
<name>A0A8H4VJV1_9AGAR</name>
<dbReference type="Gene3D" id="1.20.140.150">
    <property type="match status" value="1"/>
</dbReference>
<evidence type="ECO:0000313" key="2">
    <source>
        <dbReference type="EMBL" id="KAF4612312.1"/>
    </source>
</evidence>
<accession>A0A8H4VJV1</accession>
<evidence type="ECO:0008006" key="4">
    <source>
        <dbReference type="Google" id="ProtNLM"/>
    </source>
</evidence>
<dbReference type="InterPro" id="IPR051380">
    <property type="entry name" value="pH-response_reg_palI/RIM9"/>
</dbReference>
<dbReference type="Proteomes" id="UP000521872">
    <property type="component" value="Unassembled WGS sequence"/>
</dbReference>
<proteinExistence type="predicted"/>
<dbReference type="InterPro" id="IPR009571">
    <property type="entry name" value="SUR7/Rim9-like_fungi"/>
</dbReference>
<keyword evidence="1" id="KW-0472">Membrane</keyword>